<feature type="transmembrane region" description="Helical" evidence="8">
    <location>
        <begin position="119"/>
        <end position="139"/>
    </location>
</feature>
<dbReference type="NCBIfam" id="TIGR00879">
    <property type="entry name" value="SP"/>
    <property type="match status" value="1"/>
</dbReference>
<evidence type="ECO:0000256" key="3">
    <source>
        <dbReference type="ARBA" id="ARBA00022448"/>
    </source>
</evidence>
<comment type="caution">
    <text evidence="10">The sequence shown here is derived from an EMBL/GenBank/DDBJ whole genome shotgun (WGS) entry which is preliminary data.</text>
</comment>
<feature type="transmembrane region" description="Helical" evidence="8">
    <location>
        <begin position="404"/>
        <end position="426"/>
    </location>
</feature>
<accession>A0AAD6MZC7</accession>
<keyword evidence="3 7" id="KW-0813">Transport</keyword>
<dbReference type="SUPFAM" id="SSF103473">
    <property type="entry name" value="MFS general substrate transporter"/>
    <property type="match status" value="1"/>
</dbReference>
<dbReference type="GO" id="GO:0016020">
    <property type="term" value="C:membrane"/>
    <property type="evidence" value="ECO:0007669"/>
    <property type="project" value="UniProtKB-SubCell"/>
</dbReference>
<dbReference type="InterPro" id="IPR036259">
    <property type="entry name" value="MFS_trans_sf"/>
</dbReference>
<dbReference type="PROSITE" id="PS00216">
    <property type="entry name" value="SUGAR_TRANSPORT_1"/>
    <property type="match status" value="1"/>
</dbReference>
<dbReference type="PANTHER" id="PTHR48022:SF2">
    <property type="entry name" value="PLASTIDIC GLUCOSE TRANSPORTER 4"/>
    <property type="match status" value="1"/>
</dbReference>
<evidence type="ECO:0000259" key="9">
    <source>
        <dbReference type="PROSITE" id="PS50850"/>
    </source>
</evidence>
<dbReference type="Gene3D" id="1.20.1250.20">
    <property type="entry name" value="MFS general substrate transporter like domains"/>
    <property type="match status" value="1"/>
</dbReference>
<evidence type="ECO:0000256" key="4">
    <source>
        <dbReference type="ARBA" id="ARBA00022692"/>
    </source>
</evidence>
<dbReference type="GO" id="GO:0005351">
    <property type="term" value="F:carbohydrate:proton symporter activity"/>
    <property type="evidence" value="ECO:0007669"/>
    <property type="project" value="TreeGrafter"/>
</dbReference>
<feature type="transmembrane region" description="Helical" evidence="8">
    <location>
        <begin position="88"/>
        <end position="113"/>
    </location>
</feature>
<feature type="transmembrane region" description="Helical" evidence="8">
    <location>
        <begin position="56"/>
        <end position="76"/>
    </location>
</feature>
<dbReference type="PROSITE" id="PS50850">
    <property type="entry name" value="MFS"/>
    <property type="match status" value="1"/>
</dbReference>
<dbReference type="Proteomes" id="UP001215712">
    <property type="component" value="Unassembled WGS sequence"/>
</dbReference>
<dbReference type="InterPro" id="IPR003663">
    <property type="entry name" value="Sugar/inositol_transpt"/>
</dbReference>
<evidence type="ECO:0000256" key="2">
    <source>
        <dbReference type="ARBA" id="ARBA00010992"/>
    </source>
</evidence>
<protein>
    <submittedName>
        <fullName evidence="10">General substrate transporter</fullName>
    </submittedName>
</protein>
<feature type="transmembrane region" description="Helical" evidence="8">
    <location>
        <begin position="335"/>
        <end position="355"/>
    </location>
</feature>
<feature type="transmembrane region" description="Helical" evidence="8">
    <location>
        <begin position="180"/>
        <end position="198"/>
    </location>
</feature>
<evidence type="ECO:0000256" key="1">
    <source>
        <dbReference type="ARBA" id="ARBA00004141"/>
    </source>
</evidence>
<evidence type="ECO:0000256" key="6">
    <source>
        <dbReference type="ARBA" id="ARBA00023136"/>
    </source>
</evidence>
<dbReference type="InterPro" id="IPR020846">
    <property type="entry name" value="MFS_dom"/>
</dbReference>
<comment type="subcellular location">
    <subcellularLocation>
        <location evidence="1">Membrane</location>
        <topology evidence="1">Multi-pass membrane protein</topology>
    </subcellularLocation>
</comment>
<evidence type="ECO:0000256" key="8">
    <source>
        <dbReference type="SAM" id="Phobius"/>
    </source>
</evidence>
<proteinExistence type="inferred from homology"/>
<dbReference type="PANTHER" id="PTHR48022">
    <property type="entry name" value="PLASTIDIC GLUCOSE TRANSPORTER 4"/>
    <property type="match status" value="1"/>
</dbReference>
<evidence type="ECO:0000256" key="5">
    <source>
        <dbReference type="ARBA" id="ARBA00022989"/>
    </source>
</evidence>
<keyword evidence="6 8" id="KW-0472">Membrane</keyword>
<dbReference type="InterPro" id="IPR005829">
    <property type="entry name" value="Sugar_transporter_CS"/>
</dbReference>
<evidence type="ECO:0000256" key="7">
    <source>
        <dbReference type="RuleBase" id="RU003346"/>
    </source>
</evidence>
<evidence type="ECO:0000313" key="11">
    <source>
        <dbReference type="Proteomes" id="UP001215712"/>
    </source>
</evidence>
<organism evidence="10 11">
    <name type="scientific">Penicillium malachiteum</name>
    <dbReference type="NCBI Taxonomy" id="1324776"/>
    <lineage>
        <taxon>Eukaryota</taxon>
        <taxon>Fungi</taxon>
        <taxon>Dikarya</taxon>
        <taxon>Ascomycota</taxon>
        <taxon>Pezizomycotina</taxon>
        <taxon>Eurotiomycetes</taxon>
        <taxon>Eurotiomycetidae</taxon>
        <taxon>Eurotiales</taxon>
        <taxon>Aspergillaceae</taxon>
        <taxon>Penicillium</taxon>
    </lineage>
</organism>
<dbReference type="PRINTS" id="PR00171">
    <property type="entry name" value="SUGRTRNSPORT"/>
</dbReference>
<dbReference type="AlphaFoldDB" id="A0AAD6MZC7"/>
<dbReference type="EMBL" id="JAQJAN010000002">
    <property type="protein sequence ID" value="KAJ5737929.1"/>
    <property type="molecule type" value="Genomic_DNA"/>
</dbReference>
<dbReference type="InterPro" id="IPR005828">
    <property type="entry name" value="MFS_sugar_transport-like"/>
</dbReference>
<reference evidence="10" key="1">
    <citation type="journal article" date="2023" name="IMA Fungus">
        <title>Comparative genomic study of the Penicillium genus elucidates a diverse pangenome and 15 lateral gene transfer events.</title>
        <authorList>
            <person name="Petersen C."/>
            <person name="Sorensen T."/>
            <person name="Nielsen M.R."/>
            <person name="Sondergaard T.E."/>
            <person name="Sorensen J.L."/>
            <person name="Fitzpatrick D.A."/>
            <person name="Frisvad J.C."/>
            <person name="Nielsen K.L."/>
        </authorList>
    </citation>
    <scope>NUCLEOTIDE SEQUENCE</scope>
    <source>
        <strain evidence="10">IBT 17514</strain>
    </source>
</reference>
<dbReference type="Pfam" id="PF00083">
    <property type="entry name" value="Sugar_tr"/>
    <property type="match status" value="1"/>
</dbReference>
<dbReference type="FunFam" id="1.20.1250.20:FF:000134">
    <property type="entry name" value="MFS sugar transporter protein"/>
    <property type="match status" value="1"/>
</dbReference>
<name>A0AAD6MZC7_9EURO</name>
<feature type="transmembrane region" description="Helical" evidence="8">
    <location>
        <begin position="367"/>
        <end position="392"/>
    </location>
</feature>
<comment type="similarity">
    <text evidence="2 7">Belongs to the major facilitator superfamily. Sugar transporter (TC 2.A.1.1) family.</text>
</comment>
<feature type="transmembrane region" description="Helical" evidence="8">
    <location>
        <begin position="268"/>
        <end position="289"/>
    </location>
</feature>
<feature type="transmembrane region" description="Helical" evidence="8">
    <location>
        <begin position="151"/>
        <end position="168"/>
    </location>
</feature>
<reference evidence="10" key="2">
    <citation type="submission" date="2023-01" db="EMBL/GenBank/DDBJ databases">
        <authorList>
            <person name="Petersen C."/>
        </authorList>
    </citation>
    <scope>NUCLEOTIDE SEQUENCE</scope>
    <source>
        <strain evidence="10">IBT 17514</strain>
    </source>
</reference>
<sequence length="492" mass="52901">MGLFPFPLRNPPKYIWGCILCSLNGLLFGMDTGIIGPVTDMTDFKAQFGGSENSTIHGLIVSCILIPAAISSFFAGHVADRLGRPKGICIGTFIFGVGAAIEAGAVHLAMFIVGRIVEGVGEGLFLGNLVVLICEISPIRTRGALTTGPQLACTLGLVVGYFVSYGTSSIQSSLSWRTPWIILSAMAMLTCAVSLVFLPESPQWLGLQGRYAEAEEAWEKLGVTLAEREKVEASVHVQEITLETEKPSQNTMDKLLDIFDKDVRGRTALAVFLMGMQQLGGIDGVLYYAPELFQKAGLASSESSFLASGISAIVIFAVTIPGLLYADKWGRRTSIIWGGIGMTVVMFLMGGLYAGDAVHKHTGAGRWIVVICIYIYAAIYSVTWGVTVKVYAAEIQPQYTRASATTLAHSSNWVCNFTVALITPILLSKSNFGIYFLFGGCCVITVVVSILFMHETKGRNFAQIEAVFKGKSTCVSGTIHKSQVHEVKSGDV</sequence>
<gene>
    <name evidence="10" type="ORF">N7493_001084</name>
</gene>
<evidence type="ECO:0000313" key="10">
    <source>
        <dbReference type="EMBL" id="KAJ5737929.1"/>
    </source>
</evidence>
<keyword evidence="5 8" id="KW-1133">Transmembrane helix</keyword>
<keyword evidence="4 8" id="KW-0812">Transmembrane</keyword>
<feature type="transmembrane region" description="Helical" evidence="8">
    <location>
        <begin position="432"/>
        <end position="453"/>
    </location>
</feature>
<keyword evidence="11" id="KW-1185">Reference proteome</keyword>
<feature type="transmembrane region" description="Helical" evidence="8">
    <location>
        <begin position="14"/>
        <end position="36"/>
    </location>
</feature>
<feature type="domain" description="Major facilitator superfamily (MFS) profile" evidence="9">
    <location>
        <begin position="17"/>
        <end position="457"/>
    </location>
</feature>
<dbReference type="PROSITE" id="PS00217">
    <property type="entry name" value="SUGAR_TRANSPORT_2"/>
    <property type="match status" value="1"/>
</dbReference>
<dbReference type="InterPro" id="IPR050360">
    <property type="entry name" value="MFS_Sugar_Transporters"/>
</dbReference>
<feature type="transmembrane region" description="Helical" evidence="8">
    <location>
        <begin position="305"/>
        <end position="326"/>
    </location>
</feature>